<dbReference type="PANTHER" id="PTHR46704:SF1">
    <property type="entry name" value="TELOMERE LENGTH REGULATION PROTEIN TEL2 HOMOLOG"/>
    <property type="match status" value="1"/>
</dbReference>
<sequence>MFERCAAITITNTELNIQPNSVVQYVADNADHNLRTIDGKDTFHGMGIIAAITPSLPQKHNCVPRRKVTDEELLNYGQIKIHSHDINQNILSKITYQKLLPLSTEDATANLDLLWMSSCLFRLPRPGWQGYMQFVMETKKHPGKSEVVFLPLIDLSASSDSCVFSTLTFLAEQAIRYNKTPIVTFDQPLYWKAMMIIANSDDSSPIRQTVLKLGGFHTLMSFIGCIGHIMEELGLQDLLNLVYATNTVPHMLSGKAISRAIRGLFLVESAVMFVLINTDIQRDHLEPTIVDSEVIPDSEKSYYSLTSSDLEELNVLFHRMLDVNAINNYEEIDKSKAFKKLQLLVETKIATFKLSRTGSVWIQLLNMFRILKTFIKAERTGNWELHLQTTMEMLPFFAAAGHSNYLKSSYVYVQNMMSLKETNPLLYHLFQSGHHVIRRSDQYWAGLSSDLVIEQDLMRTMKSSGIL</sequence>
<proteinExistence type="predicted"/>
<name>A0A162RJ69_9CRUS</name>
<dbReference type="Proteomes" id="UP000076858">
    <property type="component" value="Unassembled WGS sequence"/>
</dbReference>
<organism evidence="1 2">
    <name type="scientific">Daphnia magna</name>
    <dbReference type="NCBI Taxonomy" id="35525"/>
    <lineage>
        <taxon>Eukaryota</taxon>
        <taxon>Metazoa</taxon>
        <taxon>Ecdysozoa</taxon>
        <taxon>Arthropoda</taxon>
        <taxon>Crustacea</taxon>
        <taxon>Branchiopoda</taxon>
        <taxon>Diplostraca</taxon>
        <taxon>Cladocera</taxon>
        <taxon>Anomopoda</taxon>
        <taxon>Daphniidae</taxon>
        <taxon>Daphnia</taxon>
    </lineage>
</organism>
<dbReference type="STRING" id="35525.A0A162RJ69"/>
<dbReference type="EMBL" id="LRGB01000153">
    <property type="protein sequence ID" value="KZS20551.1"/>
    <property type="molecule type" value="Genomic_DNA"/>
</dbReference>
<comment type="caution">
    <text evidence="1">The sequence shown here is derived from an EMBL/GenBank/DDBJ whole genome shotgun (WGS) entry which is preliminary data.</text>
</comment>
<evidence type="ECO:0000313" key="1">
    <source>
        <dbReference type="EMBL" id="KZS20551.1"/>
    </source>
</evidence>
<keyword evidence="2" id="KW-1185">Reference proteome</keyword>
<gene>
    <name evidence="1" type="ORF">APZ42_012726</name>
</gene>
<dbReference type="PANTHER" id="PTHR46704">
    <property type="entry name" value="CXC DOMAIN-CONTAINING PROTEIN-RELATED"/>
    <property type="match status" value="1"/>
</dbReference>
<dbReference type="AlphaFoldDB" id="A0A162RJ69"/>
<protein>
    <submittedName>
        <fullName evidence="1">Uncharacterized protein</fullName>
    </submittedName>
</protein>
<reference evidence="1 2" key="1">
    <citation type="submission" date="2016-03" db="EMBL/GenBank/DDBJ databases">
        <title>EvidentialGene: Evidence-directed Construction of Genes on Genomes.</title>
        <authorList>
            <person name="Gilbert D.G."/>
            <person name="Choi J.-H."/>
            <person name="Mockaitis K."/>
            <person name="Colbourne J."/>
            <person name="Pfrender M."/>
        </authorList>
    </citation>
    <scope>NUCLEOTIDE SEQUENCE [LARGE SCALE GENOMIC DNA]</scope>
    <source>
        <strain evidence="1 2">Xinb3</strain>
        <tissue evidence="1">Complete organism</tissue>
    </source>
</reference>
<accession>A0A162RJ69</accession>
<evidence type="ECO:0000313" key="2">
    <source>
        <dbReference type="Proteomes" id="UP000076858"/>
    </source>
</evidence>